<name>A0A8C9RHA2_SCLFO</name>
<dbReference type="InterPro" id="IPR004281">
    <property type="entry name" value="IL-12_alpha"/>
</dbReference>
<comment type="subunit">
    <text evidence="1">Heterodimer with IL12B; disulfide-linked. The heterodimer is known as interleukin IL-12.</text>
</comment>
<keyword evidence="1" id="KW-0339">Growth factor</keyword>
<reference evidence="2" key="3">
    <citation type="submission" date="2025-09" db="UniProtKB">
        <authorList>
            <consortium name="Ensembl"/>
        </authorList>
    </citation>
    <scope>IDENTIFICATION</scope>
</reference>
<dbReference type="Pfam" id="PF03039">
    <property type="entry name" value="IL12"/>
    <property type="match status" value="1"/>
</dbReference>
<dbReference type="Proteomes" id="UP000694397">
    <property type="component" value="Chromosome 3"/>
</dbReference>
<gene>
    <name evidence="1" type="primary">IL12A</name>
</gene>
<dbReference type="Gene3D" id="1.20.1250.10">
    <property type="match status" value="1"/>
</dbReference>
<keyword evidence="1" id="KW-0202">Cytokine</keyword>
<dbReference type="GO" id="GO:0008083">
    <property type="term" value="F:growth factor activity"/>
    <property type="evidence" value="ECO:0007669"/>
    <property type="project" value="UniProtKB-KW"/>
</dbReference>
<dbReference type="SUPFAM" id="SSF47266">
    <property type="entry name" value="4-helical cytokines"/>
    <property type="match status" value="1"/>
</dbReference>
<dbReference type="GO" id="GO:0006955">
    <property type="term" value="P:immune response"/>
    <property type="evidence" value="ECO:0007669"/>
    <property type="project" value="InterPro"/>
</dbReference>
<dbReference type="AlphaFoldDB" id="A0A8C9RHA2"/>
<reference evidence="2 3" key="1">
    <citation type="submission" date="2019-04" db="EMBL/GenBank/DDBJ databases">
        <authorList>
            <consortium name="Wellcome Sanger Institute Data Sharing"/>
        </authorList>
    </citation>
    <scope>NUCLEOTIDE SEQUENCE [LARGE SCALE GENOMIC DNA]</scope>
</reference>
<protein>
    <recommendedName>
        <fullName evidence="1">Interleukin-12 subunit alpha</fullName>
        <shortName evidence="1">IL-12A</shortName>
    </recommendedName>
</protein>
<keyword evidence="1" id="KW-1015">Disulfide bond</keyword>
<keyword evidence="3" id="KW-1185">Reference proteome</keyword>
<comment type="subcellular location">
    <subcellularLocation>
        <location evidence="1">Secreted</location>
    </subcellularLocation>
</comment>
<dbReference type="OrthoDB" id="9893660at2759"/>
<dbReference type="GeneTree" id="ENSGT00390000016906"/>
<reference evidence="2" key="2">
    <citation type="submission" date="2025-08" db="UniProtKB">
        <authorList>
            <consortium name="Ensembl"/>
        </authorList>
    </citation>
    <scope>IDENTIFICATION</scope>
</reference>
<keyword evidence="1" id="KW-0964">Secreted</keyword>
<comment type="similarity">
    <text evidence="1">Belongs to the IL-6 superfamily.</text>
</comment>
<evidence type="ECO:0000256" key="1">
    <source>
        <dbReference type="RuleBase" id="RU363133"/>
    </source>
</evidence>
<dbReference type="InterPro" id="IPR009079">
    <property type="entry name" value="4_helix_cytokine-like_core"/>
</dbReference>
<dbReference type="Ensembl" id="ENSSFOT00015012417.2">
    <property type="protein sequence ID" value="ENSSFOP00015012262.2"/>
    <property type="gene ID" value="ENSSFOG00015007929.2"/>
</dbReference>
<dbReference type="GO" id="GO:0005143">
    <property type="term" value="F:interleukin-12 receptor binding"/>
    <property type="evidence" value="ECO:0007669"/>
    <property type="project" value="InterPro"/>
</dbReference>
<evidence type="ECO:0000313" key="3">
    <source>
        <dbReference type="Proteomes" id="UP000694397"/>
    </source>
</evidence>
<organism evidence="2 3">
    <name type="scientific">Scleropages formosus</name>
    <name type="common">Asian bonytongue</name>
    <name type="synonym">Osteoglossum formosum</name>
    <dbReference type="NCBI Taxonomy" id="113540"/>
    <lineage>
        <taxon>Eukaryota</taxon>
        <taxon>Metazoa</taxon>
        <taxon>Chordata</taxon>
        <taxon>Craniata</taxon>
        <taxon>Vertebrata</taxon>
        <taxon>Euteleostomi</taxon>
        <taxon>Actinopterygii</taxon>
        <taxon>Neopterygii</taxon>
        <taxon>Teleostei</taxon>
        <taxon>Osteoglossocephala</taxon>
        <taxon>Osteoglossomorpha</taxon>
        <taxon>Osteoglossiformes</taxon>
        <taxon>Osteoglossidae</taxon>
        <taxon>Scleropages</taxon>
    </lineage>
</organism>
<dbReference type="GO" id="GO:0005125">
    <property type="term" value="F:cytokine activity"/>
    <property type="evidence" value="ECO:0007669"/>
    <property type="project" value="UniProtKB-KW"/>
</dbReference>
<proteinExistence type="inferred from homology"/>
<sequence>IAKPAFCTASDALRSLHFSPTQDNLFKGINCSEQRAHMSTAVSACQPCSHHVLLQRECLQSIKVDLQHYRAVLLAYCSPALDATVVQAIDDLMELQFKRESVLLSSFPQDSSVKDHTFDERLQMCKVLKGFRIRAITITRVLSYITAEQHKD</sequence>
<evidence type="ECO:0000313" key="2">
    <source>
        <dbReference type="Ensembl" id="ENSSFOP00015012262.2"/>
    </source>
</evidence>
<dbReference type="GO" id="GO:0005615">
    <property type="term" value="C:extracellular space"/>
    <property type="evidence" value="ECO:0007669"/>
    <property type="project" value="UniProtKB-KW"/>
</dbReference>
<accession>A0A8C9RHA2</accession>